<protein>
    <recommendedName>
        <fullName evidence="6">Protein kinase domain-containing protein</fullName>
    </recommendedName>
</protein>
<comment type="caution">
    <text evidence="7">The sequence shown here is derived from an EMBL/GenBank/DDBJ whole genome shotgun (WGS) entry which is preliminary data.</text>
</comment>
<dbReference type="PROSITE" id="PS50011">
    <property type="entry name" value="PROTEIN_KINASE_DOM"/>
    <property type="match status" value="1"/>
</dbReference>
<proteinExistence type="predicted"/>
<dbReference type="STRING" id="4846.A0A367KPK6"/>
<dbReference type="CDD" id="cd00084">
    <property type="entry name" value="HMG-box_SF"/>
    <property type="match status" value="1"/>
</dbReference>
<gene>
    <name evidence="7" type="ORF">CU098_009532</name>
</gene>
<evidence type="ECO:0000256" key="2">
    <source>
        <dbReference type="ARBA" id="ARBA00022741"/>
    </source>
</evidence>
<keyword evidence="1" id="KW-0597">Phosphoprotein</keyword>
<feature type="region of interest" description="Disordered" evidence="4">
    <location>
        <begin position="86"/>
        <end position="175"/>
    </location>
</feature>
<dbReference type="InterPro" id="IPR050108">
    <property type="entry name" value="CDK"/>
</dbReference>
<dbReference type="PANTHER" id="PTHR24056">
    <property type="entry name" value="CELL DIVISION PROTEIN KINASE"/>
    <property type="match status" value="1"/>
</dbReference>
<dbReference type="GO" id="GO:0005634">
    <property type="term" value="C:nucleus"/>
    <property type="evidence" value="ECO:0007669"/>
    <property type="project" value="TreeGrafter"/>
</dbReference>
<dbReference type="Pfam" id="PF00069">
    <property type="entry name" value="Pkinase"/>
    <property type="match status" value="1"/>
</dbReference>
<evidence type="ECO:0000256" key="4">
    <source>
        <dbReference type="SAM" id="MobiDB-lite"/>
    </source>
</evidence>
<dbReference type="GO" id="GO:0005524">
    <property type="term" value="F:ATP binding"/>
    <property type="evidence" value="ECO:0007669"/>
    <property type="project" value="UniProtKB-KW"/>
</dbReference>
<keyword evidence="8" id="KW-1185">Reference proteome</keyword>
<feature type="compositionally biased region" description="Polar residues" evidence="4">
    <location>
        <begin position="782"/>
        <end position="807"/>
    </location>
</feature>
<dbReference type="InterPro" id="IPR015915">
    <property type="entry name" value="Kelch-typ_b-propeller"/>
</dbReference>
<dbReference type="SUPFAM" id="SSF56112">
    <property type="entry name" value="Protein kinase-like (PK-like)"/>
    <property type="match status" value="1"/>
</dbReference>
<dbReference type="AlphaFoldDB" id="A0A367KPK6"/>
<dbReference type="GO" id="GO:0004674">
    <property type="term" value="F:protein serine/threonine kinase activity"/>
    <property type="evidence" value="ECO:0007669"/>
    <property type="project" value="TreeGrafter"/>
</dbReference>
<keyword evidence="3" id="KW-0067">ATP-binding</keyword>
<dbReference type="SUPFAM" id="SSF117281">
    <property type="entry name" value="Kelch motif"/>
    <property type="match status" value="1"/>
</dbReference>
<evidence type="ECO:0000313" key="8">
    <source>
        <dbReference type="Proteomes" id="UP000253551"/>
    </source>
</evidence>
<feature type="compositionally biased region" description="Acidic residues" evidence="4">
    <location>
        <begin position="132"/>
        <end position="150"/>
    </location>
</feature>
<dbReference type="EMBL" id="PJQM01000782">
    <property type="protein sequence ID" value="RCI04119.1"/>
    <property type="molecule type" value="Genomic_DNA"/>
</dbReference>
<name>A0A367KPK6_RHIST</name>
<dbReference type="Pfam" id="PF21314">
    <property type="entry name" value="TM_ErbB1"/>
    <property type="match status" value="1"/>
</dbReference>
<feature type="region of interest" description="Disordered" evidence="4">
    <location>
        <begin position="780"/>
        <end position="810"/>
    </location>
</feature>
<keyword evidence="2" id="KW-0547">Nucleotide-binding</keyword>
<feature type="compositionally biased region" description="Basic and acidic residues" evidence="4">
    <location>
        <begin position="97"/>
        <end position="114"/>
    </location>
</feature>
<feature type="transmembrane region" description="Helical" evidence="5">
    <location>
        <begin position="550"/>
        <end position="573"/>
    </location>
</feature>
<feature type="compositionally biased region" description="Low complexity" evidence="4">
    <location>
        <begin position="524"/>
        <end position="544"/>
    </location>
</feature>
<evidence type="ECO:0000256" key="5">
    <source>
        <dbReference type="SAM" id="Phobius"/>
    </source>
</evidence>
<evidence type="ECO:0000313" key="7">
    <source>
        <dbReference type="EMBL" id="RCI04119.1"/>
    </source>
</evidence>
<dbReference type="SMART" id="SM00220">
    <property type="entry name" value="S_TKc"/>
    <property type="match status" value="1"/>
</dbReference>
<dbReference type="InterPro" id="IPR000719">
    <property type="entry name" value="Prot_kinase_dom"/>
</dbReference>
<feature type="compositionally biased region" description="Polar residues" evidence="4">
    <location>
        <begin position="726"/>
        <end position="739"/>
    </location>
</feature>
<dbReference type="InterPro" id="IPR049328">
    <property type="entry name" value="TM_ErbB1"/>
</dbReference>
<dbReference type="CDD" id="cd12087">
    <property type="entry name" value="TM_EGFR-like"/>
    <property type="match status" value="1"/>
</dbReference>
<dbReference type="Proteomes" id="UP000253551">
    <property type="component" value="Unassembled WGS sequence"/>
</dbReference>
<accession>A0A367KPK6</accession>
<keyword evidence="5" id="KW-0812">Transmembrane</keyword>
<keyword evidence="5" id="KW-1133">Transmembrane helix</keyword>
<evidence type="ECO:0000259" key="6">
    <source>
        <dbReference type="PROSITE" id="PS50011"/>
    </source>
</evidence>
<dbReference type="Pfam" id="PF24681">
    <property type="entry name" value="Kelch_KLHDC2_KLHL20_DRC7"/>
    <property type="match status" value="1"/>
</dbReference>
<evidence type="ECO:0000256" key="3">
    <source>
        <dbReference type="ARBA" id="ARBA00022840"/>
    </source>
</evidence>
<sequence length="1089" mass="121462">MEVCRFCNSTQVAIEDDLAQCSDCYRSWINKISAPFDDDVDDLFGDLDDLLPKKKKEVVKTPRKKKGIKRPRLNISASSAVKESDTFFSDMDESDEEPIKAQKIEEIKNDKNDKEESEDEYVVMNNVNREDNEYDLDFSELDESEKEDEIPQPTKMKRKSRAETGEKPKKGGLKPTNQFNPFILFNKEMRAKLKLENPELAFIYPYTIVYAGSEDPSASYNTSIAGSTGLWAWDSRNGFWYNPQVQVQSGASMLPQAYISATNLPSQGQLLTWVGNTTSNVLQKLDINSWSWSFPTTNFQASTAKVAGYSIVTVNNTIYTYGGLGVNNQGYPDTNAIQNTLGLLDASSFQVSSGSNGLGLTDHTTCYLKKMNSLITFGGSTTGSSTGVTDAISIYNLSSKVWNVQGISTSIVPGARRLHTANCLDDFMIIFGGGTSQPFDSDVWILNATLYPQVFWQRMDVTNQTNGPNPRMGHSSVLDSTNRKLYIFGGWGVTATNDTNMYVLDINNWSWTKVPTTGFSNQITSPVDPSSNTTSPTTTSTENNQSKAGIIAGATVGGVAFLAILAFALFFCIRRRRQQEEKNKDEASSVQEDVDLSSAPKEYYDYNNRPPYRMSKAWSSTSFARHSEIGDYSDKVMTGVLEAVSDTTTGAIQGSQRSESYRHSKTLLVAEGQVPNEIISQKPNEFSVAVNKRRDLQVDHHSAEEEENWTLPDSLSPIQYIQSNTSHQLSTGTNSTWDTTEARRHQPSNLSNTLVAQIVEQESSPIIYNRQSPLDLLASLGGQPSTATNSTENDSFMPHSTSSSLSDTKFPKLPERYRPDNIPSIVGPSNSILFVTNMETHQSGVVKFFGRREAWERECRTLVKLKSSFVVGLTEVLTIQEEEIKYAIVMERLDETLGTWMHREAFLPRAVAGHILEALDWCHDRSIAFCDLKPSNVMCKEGRWKLIDFEASRIIDEECVGVITPRYCSPEVAKATTYGLEGANGVVATAAVDLWSLGCLVYELETQKTLFPSNIKDDTILHFISHPSSSTPTLNNGLCWNKHNELNIPQLDSLVQNEQTRHIIQTLLSRDPQARGSARQWLQDPYFNH</sequence>
<evidence type="ECO:0000256" key="1">
    <source>
        <dbReference type="ARBA" id="ARBA00022553"/>
    </source>
</evidence>
<organism evidence="7 8">
    <name type="scientific">Rhizopus stolonifer</name>
    <name type="common">Rhizopus nigricans</name>
    <dbReference type="NCBI Taxonomy" id="4846"/>
    <lineage>
        <taxon>Eukaryota</taxon>
        <taxon>Fungi</taxon>
        <taxon>Fungi incertae sedis</taxon>
        <taxon>Mucoromycota</taxon>
        <taxon>Mucoromycotina</taxon>
        <taxon>Mucoromycetes</taxon>
        <taxon>Mucorales</taxon>
        <taxon>Mucorineae</taxon>
        <taxon>Rhizopodaceae</taxon>
        <taxon>Rhizopus</taxon>
    </lineage>
</organism>
<feature type="region of interest" description="Disordered" evidence="4">
    <location>
        <begin position="520"/>
        <end position="544"/>
    </location>
</feature>
<dbReference type="Gene3D" id="1.10.510.10">
    <property type="entry name" value="Transferase(Phosphotransferase) domain 1"/>
    <property type="match status" value="1"/>
</dbReference>
<keyword evidence="5" id="KW-0472">Membrane</keyword>
<dbReference type="InterPro" id="IPR011009">
    <property type="entry name" value="Kinase-like_dom_sf"/>
</dbReference>
<feature type="domain" description="Protein kinase" evidence="6">
    <location>
        <begin position="799"/>
        <end position="1087"/>
    </location>
</feature>
<dbReference type="Gene3D" id="2.120.10.80">
    <property type="entry name" value="Kelch-type beta propeller"/>
    <property type="match status" value="1"/>
</dbReference>
<reference evidence="7 8" key="1">
    <citation type="journal article" date="2018" name="G3 (Bethesda)">
        <title>Phylogenetic and Phylogenomic Definition of Rhizopus Species.</title>
        <authorList>
            <person name="Gryganskyi A.P."/>
            <person name="Golan J."/>
            <person name="Dolatabadi S."/>
            <person name="Mondo S."/>
            <person name="Robb S."/>
            <person name="Idnurm A."/>
            <person name="Muszewska A."/>
            <person name="Steczkiewicz K."/>
            <person name="Masonjones S."/>
            <person name="Liao H.L."/>
            <person name="Gajdeczka M.T."/>
            <person name="Anike F."/>
            <person name="Vuek A."/>
            <person name="Anishchenko I.M."/>
            <person name="Voigt K."/>
            <person name="de Hoog G.S."/>
            <person name="Smith M.E."/>
            <person name="Heitman J."/>
            <person name="Vilgalys R."/>
            <person name="Stajich J.E."/>
        </authorList>
    </citation>
    <scope>NUCLEOTIDE SEQUENCE [LARGE SCALE GENOMIC DNA]</scope>
    <source>
        <strain evidence="7 8">LSU 92-RS-03</strain>
    </source>
</reference>
<dbReference type="OrthoDB" id="45365at2759"/>
<feature type="region of interest" description="Disordered" evidence="4">
    <location>
        <begin position="726"/>
        <end position="746"/>
    </location>
</feature>